<reference evidence="1 2" key="1">
    <citation type="journal article" date="2017" name="ISME J.">
        <title>Potential for microbial H2 and metal transformations associated with novel bacteria and archaea in deep terrestrial subsurface sediments.</title>
        <authorList>
            <person name="Hernsdorf A.W."/>
            <person name="Amano Y."/>
            <person name="Miyakawa K."/>
            <person name="Ise K."/>
            <person name="Suzuki Y."/>
            <person name="Anantharaman K."/>
            <person name="Probst A."/>
            <person name="Burstein D."/>
            <person name="Thomas B.C."/>
            <person name="Banfield J.F."/>
        </authorList>
    </citation>
    <scope>NUCLEOTIDE SEQUENCE [LARGE SCALE GENOMIC DNA]</scope>
    <source>
        <strain evidence="1">HGW-Wallbacteria-1</strain>
    </source>
</reference>
<evidence type="ECO:0008006" key="3">
    <source>
        <dbReference type="Google" id="ProtNLM"/>
    </source>
</evidence>
<proteinExistence type="predicted"/>
<accession>A0A2N1PNB4</accession>
<sequence length="300" mass="33619">MSQRFYGFSILGAILCLVLKLSLPAAAMAGIVEDHLLKARDMEEAARSPQDLTETMRQYQKVFAAARRENNDEMSASALFSIAQIWMGKFSDRARAEKYLSKIIRDFPECSWAHRASEMLDSSGSPAPSASRKMVKGYAFDMNPVDVVHDRKLGLKVSCPGSDWVMTSGRSGSGLYVFAAPRSAIESRFDDADPVPNVSLYASLTETEIEVIDYVNRHQETALKSSLQAYKLINQDIMMLSGKVSVQKTFRFSRHGINFRGMQFYSTRGKLMVVTTYMAPQRDFNDHLAGVKKFVDSIVF</sequence>
<evidence type="ECO:0000313" key="2">
    <source>
        <dbReference type="Proteomes" id="UP000233256"/>
    </source>
</evidence>
<evidence type="ECO:0000313" key="1">
    <source>
        <dbReference type="EMBL" id="PKK89819.1"/>
    </source>
</evidence>
<dbReference type="Proteomes" id="UP000233256">
    <property type="component" value="Unassembled WGS sequence"/>
</dbReference>
<name>A0A2N1PNB4_9BACT</name>
<organism evidence="1 2">
    <name type="scientific">Candidatus Wallbacteria bacterium HGW-Wallbacteria-1</name>
    <dbReference type="NCBI Taxonomy" id="2013854"/>
    <lineage>
        <taxon>Bacteria</taxon>
        <taxon>Candidatus Walliibacteriota</taxon>
    </lineage>
</organism>
<dbReference type="Gene3D" id="3.40.1000.10">
    <property type="entry name" value="Mog1/PsbP, alpha/beta/alpha sandwich"/>
    <property type="match status" value="1"/>
</dbReference>
<protein>
    <recommendedName>
        <fullName evidence="3">DUF1795 domain-containing protein</fullName>
    </recommendedName>
</protein>
<gene>
    <name evidence="1" type="ORF">CVV64_12405</name>
</gene>
<dbReference type="AlphaFoldDB" id="A0A2N1PNB4"/>
<comment type="caution">
    <text evidence="1">The sequence shown here is derived from an EMBL/GenBank/DDBJ whole genome shotgun (WGS) entry which is preliminary data.</text>
</comment>
<dbReference type="EMBL" id="PGXC01000011">
    <property type="protein sequence ID" value="PKK89819.1"/>
    <property type="molecule type" value="Genomic_DNA"/>
</dbReference>